<dbReference type="Pfam" id="PF04314">
    <property type="entry name" value="PCuAC"/>
    <property type="match status" value="1"/>
</dbReference>
<dbReference type="EMBL" id="NRRE01000007">
    <property type="protein sequence ID" value="MBK1695797.1"/>
    <property type="molecule type" value="Genomic_DNA"/>
</dbReference>
<feature type="chain" id="PRO_5037542225" evidence="1">
    <location>
        <begin position="26"/>
        <end position="177"/>
    </location>
</feature>
<dbReference type="PANTHER" id="PTHR36302:SF1">
    <property type="entry name" value="COPPER CHAPERONE PCU(A)C"/>
    <property type="match status" value="1"/>
</dbReference>
<dbReference type="InterPro" id="IPR007410">
    <property type="entry name" value="LpqE-like"/>
</dbReference>
<reference evidence="2" key="2">
    <citation type="journal article" date="2020" name="Microorganisms">
        <title>Osmotic Adaptation and Compatible Solute Biosynthesis of Phototrophic Bacteria as Revealed from Genome Analyses.</title>
        <authorList>
            <person name="Imhoff J.F."/>
            <person name="Rahn T."/>
            <person name="Kunzel S."/>
            <person name="Keller A."/>
            <person name="Neulinger S.C."/>
        </authorList>
    </citation>
    <scope>NUCLEOTIDE SEQUENCE</scope>
    <source>
        <strain evidence="2">DSM 9154</strain>
    </source>
</reference>
<reference evidence="2" key="1">
    <citation type="submission" date="2017-08" db="EMBL/GenBank/DDBJ databases">
        <authorList>
            <person name="Imhoff J.F."/>
            <person name="Rahn T."/>
            <person name="Kuenzel S."/>
            <person name="Neulinger S.C."/>
        </authorList>
    </citation>
    <scope>NUCLEOTIDE SEQUENCE</scope>
    <source>
        <strain evidence="2">DSM 9154</strain>
    </source>
</reference>
<dbReference type="InterPro" id="IPR058248">
    <property type="entry name" value="Lxx211020-like"/>
</dbReference>
<keyword evidence="1" id="KW-0732">Signal</keyword>
<evidence type="ECO:0000256" key="1">
    <source>
        <dbReference type="SAM" id="SignalP"/>
    </source>
</evidence>
<dbReference type="AlphaFoldDB" id="A0A934QEG9"/>
<name>A0A934QEG9_9PROT</name>
<sequence length="177" mass="18209">MNNRRMLCVYSAVATVISGCLIATAGPAAAAGQAEQVQVSGAHALVSPMHEGGGVFMTLRNAGDGPAVITAASVPVASTVSLDRCMGPSGMQPGQGMQRQRSAPAEGPLAIPAGSTVTLQRGSRHLCMTGTNERFRLGAEFPLTLTFEDGSTKTVPLKVEGVAKPRRGQMQGQGFSQ</sequence>
<protein>
    <submittedName>
        <fullName evidence="2">Copper chaperone PCu(A)C</fullName>
    </submittedName>
</protein>
<dbReference type="SUPFAM" id="SSF110087">
    <property type="entry name" value="DR1885-like metal-binding protein"/>
    <property type="match status" value="1"/>
</dbReference>
<dbReference type="Gene3D" id="2.60.40.1890">
    <property type="entry name" value="PCu(A)C copper chaperone"/>
    <property type="match status" value="1"/>
</dbReference>
<comment type="caution">
    <text evidence="2">The sequence shown here is derived from an EMBL/GenBank/DDBJ whole genome shotgun (WGS) entry which is preliminary data.</text>
</comment>
<organism evidence="2 3">
    <name type="scientific">Rhodovibrio salinarum</name>
    <dbReference type="NCBI Taxonomy" id="1087"/>
    <lineage>
        <taxon>Bacteria</taxon>
        <taxon>Pseudomonadati</taxon>
        <taxon>Pseudomonadota</taxon>
        <taxon>Alphaproteobacteria</taxon>
        <taxon>Rhodospirillales</taxon>
        <taxon>Rhodovibrionaceae</taxon>
        <taxon>Rhodovibrio</taxon>
    </lineage>
</organism>
<feature type="signal peptide" evidence="1">
    <location>
        <begin position="1"/>
        <end position="25"/>
    </location>
</feature>
<gene>
    <name evidence="2" type="ORF">CKO21_00875</name>
</gene>
<dbReference type="PANTHER" id="PTHR36302">
    <property type="entry name" value="BLR7088 PROTEIN"/>
    <property type="match status" value="1"/>
</dbReference>
<accession>A0A934QEG9</accession>
<dbReference type="RefSeq" id="WP_051431912.1">
    <property type="nucleotide sequence ID" value="NZ_NRRE01000007.1"/>
</dbReference>
<proteinExistence type="predicted"/>
<dbReference type="Proteomes" id="UP000778970">
    <property type="component" value="Unassembled WGS sequence"/>
</dbReference>
<evidence type="ECO:0000313" key="3">
    <source>
        <dbReference type="Proteomes" id="UP000778970"/>
    </source>
</evidence>
<keyword evidence="3" id="KW-1185">Reference proteome</keyword>
<dbReference type="PROSITE" id="PS51257">
    <property type="entry name" value="PROKAR_LIPOPROTEIN"/>
    <property type="match status" value="1"/>
</dbReference>
<evidence type="ECO:0000313" key="2">
    <source>
        <dbReference type="EMBL" id="MBK1695797.1"/>
    </source>
</evidence>
<dbReference type="InterPro" id="IPR036182">
    <property type="entry name" value="PCuAC_sf"/>
</dbReference>